<evidence type="ECO:0000256" key="3">
    <source>
        <dbReference type="ARBA" id="ARBA00022989"/>
    </source>
</evidence>
<evidence type="ECO:0000256" key="1">
    <source>
        <dbReference type="ARBA" id="ARBA00004141"/>
    </source>
</evidence>
<feature type="transmembrane region" description="Helical" evidence="5">
    <location>
        <begin position="251"/>
        <end position="275"/>
    </location>
</feature>
<keyword evidence="7" id="KW-1185">Reference proteome</keyword>
<keyword evidence="4 5" id="KW-0472">Membrane</keyword>
<gene>
    <name evidence="6" type="ORF">BDV96DRAFT_650042</name>
</gene>
<keyword evidence="3 5" id="KW-1133">Transmembrane helix</keyword>
<evidence type="ECO:0000313" key="6">
    <source>
        <dbReference type="EMBL" id="KAF2111484.1"/>
    </source>
</evidence>
<feature type="transmembrane region" description="Helical" evidence="5">
    <location>
        <begin position="60"/>
        <end position="78"/>
    </location>
</feature>
<dbReference type="AlphaFoldDB" id="A0A6A5YXF0"/>
<keyword evidence="2 5" id="KW-0812">Transmembrane</keyword>
<evidence type="ECO:0000313" key="7">
    <source>
        <dbReference type="Proteomes" id="UP000799770"/>
    </source>
</evidence>
<dbReference type="GO" id="GO:0005886">
    <property type="term" value="C:plasma membrane"/>
    <property type="evidence" value="ECO:0007669"/>
    <property type="project" value="TreeGrafter"/>
</dbReference>
<evidence type="ECO:0000256" key="2">
    <source>
        <dbReference type="ARBA" id="ARBA00022692"/>
    </source>
</evidence>
<protein>
    <submittedName>
        <fullName evidence="6">RTA1 like protein-domain-containing protein</fullName>
    </submittedName>
</protein>
<dbReference type="Pfam" id="PF04479">
    <property type="entry name" value="RTA1"/>
    <property type="match status" value="1"/>
</dbReference>
<dbReference type="GO" id="GO:0000324">
    <property type="term" value="C:fungal-type vacuole"/>
    <property type="evidence" value="ECO:0007669"/>
    <property type="project" value="TreeGrafter"/>
</dbReference>
<feature type="transmembrane region" description="Helical" evidence="5">
    <location>
        <begin position="30"/>
        <end position="48"/>
    </location>
</feature>
<dbReference type="EMBL" id="ML977334">
    <property type="protein sequence ID" value="KAF2111484.1"/>
    <property type="molecule type" value="Genomic_DNA"/>
</dbReference>
<dbReference type="PANTHER" id="PTHR31465:SF8">
    <property type="entry name" value="DOMAIN PROTEIN, PUTATIVE (AFU_ORTHOLOGUE AFUA_6G14140)-RELATED"/>
    <property type="match status" value="1"/>
</dbReference>
<feature type="transmembrane region" description="Helical" evidence="5">
    <location>
        <begin position="90"/>
        <end position="110"/>
    </location>
</feature>
<evidence type="ECO:0000256" key="5">
    <source>
        <dbReference type="SAM" id="Phobius"/>
    </source>
</evidence>
<accession>A0A6A5YXF0</accession>
<evidence type="ECO:0000256" key="4">
    <source>
        <dbReference type="ARBA" id="ARBA00023136"/>
    </source>
</evidence>
<feature type="transmembrane region" description="Helical" evidence="5">
    <location>
        <begin position="211"/>
        <end position="231"/>
    </location>
</feature>
<dbReference type="Proteomes" id="UP000799770">
    <property type="component" value="Unassembled WGS sequence"/>
</dbReference>
<proteinExistence type="predicted"/>
<organism evidence="6 7">
    <name type="scientific">Lophiotrema nucula</name>
    <dbReference type="NCBI Taxonomy" id="690887"/>
    <lineage>
        <taxon>Eukaryota</taxon>
        <taxon>Fungi</taxon>
        <taxon>Dikarya</taxon>
        <taxon>Ascomycota</taxon>
        <taxon>Pezizomycotina</taxon>
        <taxon>Dothideomycetes</taxon>
        <taxon>Pleosporomycetidae</taxon>
        <taxon>Pleosporales</taxon>
        <taxon>Lophiotremataceae</taxon>
        <taxon>Lophiotrema</taxon>
    </lineage>
</organism>
<reference evidence="6" key="1">
    <citation type="journal article" date="2020" name="Stud. Mycol.">
        <title>101 Dothideomycetes genomes: a test case for predicting lifestyles and emergence of pathogens.</title>
        <authorList>
            <person name="Haridas S."/>
            <person name="Albert R."/>
            <person name="Binder M."/>
            <person name="Bloem J."/>
            <person name="Labutti K."/>
            <person name="Salamov A."/>
            <person name="Andreopoulos B."/>
            <person name="Baker S."/>
            <person name="Barry K."/>
            <person name="Bills G."/>
            <person name="Bluhm B."/>
            <person name="Cannon C."/>
            <person name="Castanera R."/>
            <person name="Culley D."/>
            <person name="Daum C."/>
            <person name="Ezra D."/>
            <person name="Gonzalez J."/>
            <person name="Henrissat B."/>
            <person name="Kuo A."/>
            <person name="Liang C."/>
            <person name="Lipzen A."/>
            <person name="Lutzoni F."/>
            <person name="Magnuson J."/>
            <person name="Mondo S."/>
            <person name="Nolan M."/>
            <person name="Ohm R."/>
            <person name="Pangilinan J."/>
            <person name="Park H.-J."/>
            <person name="Ramirez L."/>
            <person name="Alfaro M."/>
            <person name="Sun H."/>
            <person name="Tritt A."/>
            <person name="Yoshinaga Y."/>
            <person name="Zwiers L.-H."/>
            <person name="Turgeon B."/>
            <person name="Goodwin S."/>
            <person name="Spatafora J."/>
            <person name="Crous P."/>
            <person name="Grigoriev I."/>
        </authorList>
    </citation>
    <scope>NUCLEOTIDE SEQUENCE</scope>
    <source>
        <strain evidence="6">CBS 627.86</strain>
    </source>
</reference>
<comment type="subcellular location">
    <subcellularLocation>
        <location evidence="1">Membrane</location>
        <topology evidence="1">Multi-pass membrane protein</topology>
    </subcellularLocation>
</comment>
<name>A0A6A5YXF0_9PLEO</name>
<feature type="transmembrane region" description="Helical" evidence="5">
    <location>
        <begin position="131"/>
        <end position="154"/>
    </location>
</feature>
<dbReference type="PANTHER" id="PTHR31465">
    <property type="entry name" value="PROTEIN RTA1-RELATED"/>
    <property type="match status" value="1"/>
</dbReference>
<sequence>MSTDDCKHVSVDCPVEDTIYGYAPNLGANAFYAVIFALCSVVQLYFIFRYWRIWKGYSILVFVGALGECCGYVGRILLHQNPWNGAAMTIQLLLIMVAPSFLAAALYMTLRTLVQYFGPENTKLPARLWTWPFVTADLIGFISQCGGGIMSSMTDTNPSLGKAGNTIMVAGVSFQAAVMFLAGILATDFAIRLYRKQGVNAYRDLPKDLKIFLLSMMAAFLMILARCIYRIPEMAGGVGGPMMRKEAEFMIFDGCLILLSVTLLCLAHPGIYASATQNGTARTYKSMAPSSDLEHGYELERDSSFRS</sequence>
<dbReference type="InterPro" id="IPR007568">
    <property type="entry name" value="RTA1"/>
</dbReference>
<dbReference type="OrthoDB" id="4521223at2759"/>
<feature type="transmembrane region" description="Helical" evidence="5">
    <location>
        <begin position="166"/>
        <end position="191"/>
    </location>
</feature>